<protein>
    <submittedName>
        <fullName evidence="1">Capsid</fullName>
    </submittedName>
</protein>
<comment type="caution">
    <text evidence="1">The sequence shown here is derived from an EMBL/GenBank/DDBJ whole genome shotgun (WGS) entry which is preliminary data.</text>
</comment>
<proteinExistence type="predicted"/>
<evidence type="ECO:0000313" key="1">
    <source>
        <dbReference type="EMBL" id="GBH22591.1"/>
    </source>
</evidence>
<dbReference type="EMBL" id="BDQC01000182">
    <property type="protein sequence ID" value="GBH22591.1"/>
    <property type="molecule type" value="Genomic_RNA"/>
</dbReference>
<name>A0A2V0RBE5_9ZZZZ</name>
<accession>A0A2V0RBE5</accession>
<dbReference type="AlphaFoldDB" id="A0A2V0RBE5"/>
<organism evidence="1">
    <name type="scientific">viral metagenome</name>
    <dbReference type="NCBI Taxonomy" id="1070528"/>
    <lineage>
        <taxon>unclassified sequences</taxon>
        <taxon>metagenomes</taxon>
        <taxon>organismal metagenomes</taxon>
    </lineage>
</organism>
<sequence>MSSFNRATIKDDTEKYVGDLCTLIANPYQKSVSGKMTAPSSTSGASIYVAEGSGTVSCAAGTRSAVVVYDAEASLRRGQPAVLIFQRDSTDAVTVVSKINIGRPSTDFLSGGVISSTLTCANTSSLDDIAGSQTQAVLYSVPKGVSDLTATDVLQFTSDKDMHLVSNISSKADKTRTYGITEHNGSNSALLRDNARSNLVEIEHNVTASTQASQGFIAPAVNLAATTGSFLTNIANALFYSKRDTTKSPFSLASYVGHLSINTELLVSSSAAFAEGTLICIAMDAAGVVLDSVDVSINITNATDLVQNEKFDFALDVNLTSATVPIDSVAVFVKASGSAVLQRSTGVTSGRVSATEETADIPGRPIHFTVFEGLNPSASINVHGANILSGTPDSANAFISGGGGAGEDVYDYSMVNNMLLTFKHTFPRAYTGMGADIAAMALREWFELEGMSIAMEAKSFKRIGKAFKKLIKGAKQARSTASKIADVAQPIMQEGGMILASGAFGPTAQVAGAGMLAGAEGIEQSRRYGVLE</sequence>
<reference evidence="1" key="1">
    <citation type="submission" date="2017-04" db="EMBL/GenBank/DDBJ databases">
        <title>Unveiling RNA virosphere associated with marine microorganisms.</title>
        <authorList>
            <person name="Urayama S."/>
            <person name="Takaki Y."/>
            <person name="Nishi S."/>
            <person name="Yoshida Y."/>
            <person name="Deguchi S."/>
            <person name="Takai K."/>
            <person name="Nunoura T."/>
        </authorList>
    </citation>
    <scope>NUCLEOTIDE SEQUENCE</scope>
</reference>